<name>A0A4C1Y5S4_EUMVA</name>
<proteinExistence type="predicted"/>
<reference evidence="2 3" key="1">
    <citation type="journal article" date="2019" name="Commun. Biol.">
        <title>The bagworm genome reveals a unique fibroin gene that provides high tensile strength.</title>
        <authorList>
            <person name="Kono N."/>
            <person name="Nakamura H."/>
            <person name="Ohtoshi R."/>
            <person name="Tomita M."/>
            <person name="Numata K."/>
            <person name="Arakawa K."/>
        </authorList>
    </citation>
    <scope>NUCLEOTIDE SEQUENCE [LARGE SCALE GENOMIC DNA]</scope>
</reference>
<organism evidence="2 3">
    <name type="scientific">Eumeta variegata</name>
    <name type="common">Bagworm moth</name>
    <name type="synonym">Eumeta japonica</name>
    <dbReference type="NCBI Taxonomy" id="151549"/>
    <lineage>
        <taxon>Eukaryota</taxon>
        <taxon>Metazoa</taxon>
        <taxon>Ecdysozoa</taxon>
        <taxon>Arthropoda</taxon>
        <taxon>Hexapoda</taxon>
        <taxon>Insecta</taxon>
        <taxon>Pterygota</taxon>
        <taxon>Neoptera</taxon>
        <taxon>Endopterygota</taxon>
        <taxon>Lepidoptera</taxon>
        <taxon>Glossata</taxon>
        <taxon>Ditrysia</taxon>
        <taxon>Tineoidea</taxon>
        <taxon>Psychidae</taxon>
        <taxon>Oiketicinae</taxon>
        <taxon>Eumeta</taxon>
    </lineage>
</organism>
<protein>
    <submittedName>
        <fullName evidence="2">Uncharacterized protein</fullName>
    </submittedName>
</protein>
<feature type="compositionally biased region" description="Acidic residues" evidence="1">
    <location>
        <begin position="161"/>
        <end position="172"/>
    </location>
</feature>
<dbReference type="EMBL" id="BGZK01001088">
    <property type="protein sequence ID" value="GBP70850.1"/>
    <property type="molecule type" value="Genomic_DNA"/>
</dbReference>
<evidence type="ECO:0000313" key="2">
    <source>
        <dbReference type="EMBL" id="GBP70850.1"/>
    </source>
</evidence>
<comment type="caution">
    <text evidence="2">The sequence shown here is derived from an EMBL/GenBank/DDBJ whole genome shotgun (WGS) entry which is preliminary data.</text>
</comment>
<feature type="compositionally biased region" description="Low complexity" evidence="1">
    <location>
        <begin position="173"/>
        <end position="193"/>
    </location>
</feature>
<keyword evidence="3" id="KW-1185">Reference proteome</keyword>
<accession>A0A4C1Y5S4</accession>
<evidence type="ECO:0000256" key="1">
    <source>
        <dbReference type="SAM" id="MobiDB-lite"/>
    </source>
</evidence>
<sequence>MPTGARLPRSIAAYGTADPQTYAHGPQVRKQWTKGIILNQIKVIIPARGSDARGTLTALSAFRPPAALGASAALVPGFVGERCATGQEGVPKGTVTRALIKDIVSKSLSEMGDECPESELDKFVRTATPVVSRAATPASKSSRSYSLIKRKNGKRSASSSSEEETTGSDSESESTSSATSGTGRSTGSRSDSSLVEGKKQKGH</sequence>
<feature type="region of interest" description="Disordered" evidence="1">
    <location>
        <begin position="130"/>
        <end position="203"/>
    </location>
</feature>
<evidence type="ECO:0000313" key="3">
    <source>
        <dbReference type="Proteomes" id="UP000299102"/>
    </source>
</evidence>
<dbReference type="AlphaFoldDB" id="A0A4C1Y5S4"/>
<gene>
    <name evidence="2" type="ORF">EVAR_53514_1</name>
</gene>
<dbReference type="Proteomes" id="UP000299102">
    <property type="component" value="Unassembled WGS sequence"/>
</dbReference>